<evidence type="ECO:0000313" key="1">
    <source>
        <dbReference type="EMBL" id="KAF0707432.1"/>
    </source>
</evidence>
<name>A0A6G0VSB4_APHCR</name>
<gene>
    <name evidence="1" type="ORF">FWK35_00030300</name>
</gene>
<proteinExistence type="predicted"/>
<dbReference type="AlphaFoldDB" id="A0A6G0VSB4"/>
<reference evidence="1 2" key="1">
    <citation type="submission" date="2019-08" db="EMBL/GenBank/DDBJ databases">
        <title>Whole genome of Aphis craccivora.</title>
        <authorList>
            <person name="Voronova N.V."/>
            <person name="Shulinski R.S."/>
            <person name="Bandarenka Y.V."/>
            <person name="Zhorov D.G."/>
            <person name="Warner D."/>
        </authorList>
    </citation>
    <scope>NUCLEOTIDE SEQUENCE [LARGE SCALE GENOMIC DNA]</scope>
    <source>
        <strain evidence="1">180601</strain>
        <tissue evidence="1">Whole Body</tissue>
    </source>
</reference>
<evidence type="ECO:0000313" key="2">
    <source>
        <dbReference type="Proteomes" id="UP000478052"/>
    </source>
</evidence>
<dbReference type="EMBL" id="VUJU01012544">
    <property type="protein sequence ID" value="KAF0707432.1"/>
    <property type="molecule type" value="Genomic_DNA"/>
</dbReference>
<keyword evidence="2" id="KW-1185">Reference proteome</keyword>
<protein>
    <submittedName>
        <fullName evidence="1">Uncharacterized protein</fullName>
    </submittedName>
</protein>
<feature type="non-terminal residue" evidence="1">
    <location>
        <position position="64"/>
    </location>
</feature>
<comment type="caution">
    <text evidence="1">The sequence shown here is derived from an EMBL/GenBank/DDBJ whole genome shotgun (WGS) entry which is preliminary data.</text>
</comment>
<accession>A0A6G0VSB4</accession>
<sequence length="64" mass="7515">MSASSPSISNDDTFRKLIDMFNDLKSSQNKIIHKIKCWLHLIQNLTYYPIILFRIEQLESKLSS</sequence>
<dbReference type="Proteomes" id="UP000478052">
    <property type="component" value="Unassembled WGS sequence"/>
</dbReference>
<organism evidence="1 2">
    <name type="scientific">Aphis craccivora</name>
    <name type="common">Cowpea aphid</name>
    <dbReference type="NCBI Taxonomy" id="307492"/>
    <lineage>
        <taxon>Eukaryota</taxon>
        <taxon>Metazoa</taxon>
        <taxon>Ecdysozoa</taxon>
        <taxon>Arthropoda</taxon>
        <taxon>Hexapoda</taxon>
        <taxon>Insecta</taxon>
        <taxon>Pterygota</taxon>
        <taxon>Neoptera</taxon>
        <taxon>Paraneoptera</taxon>
        <taxon>Hemiptera</taxon>
        <taxon>Sternorrhyncha</taxon>
        <taxon>Aphidomorpha</taxon>
        <taxon>Aphidoidea</taxon>
        <taxon>Aphididae</taxon>
        <taxon>Aphidini</taxon>
        <taxon>Aphis</taxon>
        <taxon>Aphis</taxon>
    </lineage>
</organism>